<name>A0ABQ9GQY8_9NEOP</name>
<evidence type="ECO:0000313" key="2">
    <source>
        <dbReference type="Proteomes" id="UP001159363"/>
    </source>
</evidence>
<proteinExistence type="predicted"/>
<evidence type="ECO:0000313" key="1">
    <source>
        <dbReference type="EMBL" id="KAJ8874423.1"/>
    </source>
</evidence>
<reference evidence="1 2" key="1">
    <citation type="submission" date="2023-02" db="EMBL/GenBank/DDBJ databases">
        <title>LHISI_Scaffold_Assembly.</title>
        <authorList>
            <person name="Stuart O.P."/>
            <person name="Cleave R."/>
            <person name="Magrath M.J.L."/>
            <person name="Mikheyev A.S."/>
        </authorList>
    </citation>
    <scope>NUCLEOTIDE SEQUENCE [LARGE SCALE GENOMIC DNA]</scope>
    <source>
        <strain evidence="1">Daus_M_001</strain>
        <tissue evidence="1">Leg muscle</tissue>
    </source>
</reference>
<keyword evidence="2" id="KW-1185">Reference proteome</keyword>
<dbReference type="EMBL" id="JARBHB010000010">
    <property type="protein sequence ID" value="KAJ8874423.1"/>
    <property type="molecule type" value="Genomic_DNA"/>
</dbReference>
<sequence>MEAREYNFFNINVKDQPAQTSGSLYISATERLTMALRFLATGDSYISLAYAIKISKTPISAIIPEPVIEFLDEYVKICKVEYQEKHQL</sequence>
<protein>
    <submittedName>
        <fullName evidence="1">Uncharacterized protein</fullName>
    </submittedName>
</protein>
<comment type="caution">
    <text evidence="1">The sequence shown here is derived from an EMBL/GenBank/DDBJ whole genome shotgun (WGS) entry which is preliminary data.</text>
</comment>
<organism evidence="1 2">
    <name type="scientific">Dryococelus australis</name>
    <dbReference type="NCBI Taxonomy" id="614101"/>
    <lineage>
        <taxon>Eukaryota</taxon>
        <taxon>Metazoa</taxon>
        <taxon>Ecdysozoa</taxon>
        <taxon>Arthropoda</taxon>
        <taxon>Hexapoda</taxon>
        <taxon>Insecta</taxon>
        <taxon>Pterygota</taxon>
        <taxon>Neoptera</taxon>
        <taxon>Polyneoptera</taxon>
        <taxon>Phasmatodea</taxon>
        <taxon>Verophasmatodea</taxon>
        <taxon>Anareolatae</taxon>
        <taxon>Phasmatidae</taxon>
        <taxon>Eurycanthinae</taxon>
        <taxon>Dryococelus</taxon>
    </lineage>
</organism>
<gene>
    <name evidence="1" type="ORF">PR048_025272</name>
</gene>
<accession>A0ABQ9GQY8</accession>
<dbReference type="Proteomes" id="UP001159363">
    <property type="component" value="Chromosome 9"/>
</dbReference>